<proteinExistence type="predicted"/>
<accession>A0A1B6PQX9</accession>
<reference evidence="4" key="2">
    <citation type="journal article" date="2018" name="Plant J.">
        <title>The Sorghum bicolor reference genome: improved assembly, gene annotations, a transcriptome atlas, and signatures of genome organization.</title>
        <authorList>
            <person name="McCormick R.F."/>
            <person name="Truong S.K."/>
            <person name="Sreedasyam A."/>
            <person name="Jenkins J."/>
            <person name="Shu S."/>
            <person name="Sims D."/>
            <person name="Kennedy M."/>
            <person name="Amirebrahimi M."/>
            <person name="Weers B.D."/>
            <person name="McKinley B."/>
            <person name="Mattison A."/>
            <person name="Morishige D.T."/>
            <person name="Grimwood J."/>
            <person name="Schmutz J."/>
            <person name="Mullet J.E."/>
        </authorList>
    </citation>
    <scope>NUCLEOTIDE SEQUENCE [LARGE SCALE GENOMIC DNA]</scope>
    <source>
        <strain evidence="4">cv. BTx623</strain>
    </source>
</reference>
<dbReference type="OrthoDB" id="618164at2759"/>
<dbReference type="InterPro" id="IPR039276">
    <property type="entry name" value="SHH1/2"/>
</dbReference>
<dbReference type="GO" id="GO:0003682">
    <property type="term" value="F:chromatin binding"/>
    <property type="evidence" value="ECO:0007669"/>
    <property type="project" value="InterPro"/>
</dbReference>
<sequence>MDRQSSSSSSTKMEKGLFRFLPEEVKEMEERLFPVTIINRRLDHVLMDELAVKFSYSRGLAGITTPVKSKQVLNWFHNNRSKHCPKQIAKEEHATPPVSTREFGAKHQQARGSSSLSKLKPTVTTHAGSSSSSGNNYIDGHMKYEAKSARDGAWFDVQDIVAQRFCESGDLELLVHFSGLGAEEPEWINARTCLRQRSVPYKATECATVRCRDPVLCYKVSEQSGLYFDAEVHVIERKTRHPREECDCKILVLYVHDNSEDIVTLRKLCRRYVGDDYKPQTSYEQRKEKK</sequence>
<dbReference type="PANTHER" id="PTHR33827:SF6">
    <property type="entry name" value="HOMEODOMAIN-LIKE TRANSCRIPTION FACTOR SUPERFAMILY PROTEIN-RELATED"/>
    <property type="match status" value="1"/>
</dbReference>
<organism evidence="3 4">
    <name type="scientific">Sorghum bicolor</name>
    <name type="common">Sorghum</name>
    <name type="synonym">Sorghum vulgare</name>
    <dbReference type="NCBI Taxonomy" id="4558"/>
    <lineage>
        <taxon>Eukaryota</taxon>
        <taxon>Viridiplantae</taxon>
        <taxon>Streptophyta</taxon>
        <taxon>Embryophyta</taxon>
        <taxon>Tracheophyta</taxon>
        <taxon>Spermatophyta</taxon>
        <taxon>Magnoliopsida</taxon>
        <taxon>Liliopsida</taxon>
        <taxon>Poales</taxon>
        <taxon>Poaceae</taxon>
        <taxon>PACMAD clade</taxon>
        <taxon>Panicoideae</taxon>
        <taxon>Andropogonodae</taxon>
        <taxon>Andropogoneae</taxon>
        <taxon>Sorghinae</taxon>
        <taxon>Sorghum</taxon>
    </lineage>
</organism>
<dbReference type="InterPro" id="IPR032001">
    <property type="entry name" value="SAWADEE_dom"/>
</dbReference>
<keyword evidence="4" id="KW-1185">Reference proteome</keyword>
<feature type="domain" description="SAWADEE" evidence="2">
    <location>
        <begin position="142"/>
        <end position="269"/>
    </location>
</feature>
<gene>
    <name evidence="3" type="ORF">SORBI_3005G082300</name>
</gene>
<dbReference type="Gramene" id="KXG28078">
    <property type="protein sequence ID" value="KXG28078"/>
    <property type="gene ID" value="SORBI_3005G082300"/>
</dbReference>
<dbReference type="Pfam" id="PF16719">
    <property type="entry name" value="SAWADEE"/>
    <property type="match status" value="1"/>
</dbReference>
<protein>
    <recommendedName>
        <fullName evidence="2">SAWADEE domain-containing protein</fullName>
    </recommendedName>
</protein>
<evidence type="ECO:0000256" key="1">
    <source>
        <dbReference type="SAM" id="MobiDB-lite"/>
    </source>
</evidence>
<dbReference type="PANTHER" id="PTHR33827">
    <property type="entry name" value="PROTEIN SAWADEE HOMEODOMAIN HOMOLOG 2"/>
    <property type="match status" value="1"/>
</dbReference>
<dbReference type="Gene3D" id="2.40.50.40">
    <property type="match status" value="1"/>
</dbReference>
<dbReference type="STRING" id="4558.A0A1B6PQX9"/>
<feature type="compositionally biased region" description="Polar residues" evidence="1">
    <location>
        <begin position="110"/>
        <end position="135"/>
    </location>
</feature>
<evidence type="ECO:0000313" key="3">
    <source>
        <dbReference type="EMBL" id="KXG28078.1"/>
    </source>
</evidence>
<evidence type="ECO:0000259" key="2">
    <source>
        <dbReference type="Pfam" id="PF16719"/>
    </source>
</evidence>
<dbReference type="Gene3D" id="2.30.30.140">
    <property type="match status" value="1"/>
</dbReference>
<evidence type="ECO:0000313" key="4">
    <source>
        <dbReference type="Proteomes" id="UP000000768"/>
    </source>
</evidence>
<dbReference type="EMBL" id="CM000764">
    <property type="protein sequence ID" value="KXG28078.1"/>
    <property type="molecule type" value="Genomic_DNA"/>
</dbReference>
<dbReference type="OMA" id="YKATECA"/>
<feature type="region of interest" description="Disordered" evidence="1">
    <location>
        <begin position="102"/>
        <end position="135"/>
    </location>
</feature>
<dbReference type="InParanoid" id="A0A1B6PQX9"/>
<dbReference type="Proteomes" id="UP000000768">
    <property type="component" value="Chromosome 5"/>
</dbReference>
<name>A0A1B6PQX9_SORBI</name>
<reference evidence="3 4" key="1">
    <citation type="journal article" date="2009" name="Nature">
        <title>The Sorghum bicolor genome and the diversification of grasses.</title>
        <authorList>
            <person name="Paterson A.H."/>
            <person name="Bowers J.E."/>
            <person name="Bruggmann R."/>
            <person name="Dubchak I."/>
            <person name="Grimwood J."/>
            <person name="Gundlach H."/>
            <person name="Haberer G."/>
            <person name="Hellsten U."/>
            <person name="Mitros T."/>
            <person name="Poliakov A."/>
            <person name="Schmutz J."/>
            <person name="Spannagl M."/>
            <person name="Tang H."/>
            <person name="Wang X."/>
            <person name="Wicker T."/>
            <person name="Bharti A.K."/>
            <person name="Chapman J."/>
            <person name="Feltus F.A."/>
            <person name="Gowik U."/>
            <person name="Grigoriev I.V."/>
            <person name="Lyons E."/>
            <person name="Maher C.A."/>
            <person name="Martis M."/>
            <person name="Narechania A."/>
            <person name="Otillar R.P."/>
            <person name="Penning B.W."/>
            <person name="Salamov A.A."/>
            <person name="Wang Y."/>
            <person name="Zhang L."/>
            <person name="Carpita N.C."/>
            <person name="Freeling M."/>
            <person name="Gingle A.R."/>
            <person name="Hash C.T."/>
            <person name="Keller B."/>
            <person name="Klein P."/>
            <person name="Kresovich S."/>
            <person name="McCann M.C."/>
            <person name="Ming R."/>
            <person name="Peterson D.G."/>
            <person name="Mehboob-ur-Rahman"/>
            <person name="Ware D."/>
            <person name="Westhoff P."/>
            <person name="Mayer K.F."/>
            <person name="Messing J."/>
            <person name="Rokhsar D.S."/>
        </authorList>
    </citation>
    <scope>NUCLEOTIDE SEQUENCE [LARGE SCALE GENOMIC DNA]</scope>
    <source>
        <strain evidence="4">cv. BTx623</strain>
    </source>
</reference>
<dbReference type="AlphaFoldDB" id="A0A1B6PQX9"/>